<organism evidence="2 3">
    <name type="scientific">Blyttiomyces helicus</name>
    <dbReference type="NCBI Taxonomy" id="388810"/>
    <lineage>
        <taxon>Eukaryota</taxon>
        <taxon>Fungi</taxon>
        <taxon>Fungi incertae sedis</taxon>
        <taxon>Chytridiomycota</taxon>
        <taxon>Chytridiomycota incertae sedis</taxon>
        <taxon>Chytridiomycetes</taxon>
        <taxon>Chytridiomycetes incertae sedis</taxon>
        <taxon>Blyttiomyces</taxon>
    </lineage>
</organism>
<sequence length="219" mass="23394">MYGPGDRTSALTHRKLSLSLAGGEEDEDGAGSRRTLTDVTAWDQPRFEVKGAAGATIRAQPGDCHHHVLCTIVDFSSRTASPSVDTPSRSLQPDDSNFLASVLPSRGGSPPSCIRPRPGRIRRDSEAAQTGDAAVSFPASAATPSLYASMGAGGILHPVSGEGGNRTGVHSVGLMRLLLLRLFLHQINNLWYPRLFAQPQIDDLRSRNWPTNAIVGRCS</sequence>
<dbReference type="Proteomes" id="UP000269721">
    <property type="component" value="Unassembled WGS sequence"/>
</dbReference>
<evidence type="ECO:0000313" key="2">
    <source>
        <dbReference type="EMBL" id="RKO90646.1"/>
    </source>
</evidence>
<evidence type="ECO:0000313" key="3">
    <source>
        <dbReference type="Proteomes" id="UP000269721"/>
    </source>
</evidence>
<feature type="compositionally biased region" description="Polar residues" evidence="1">
    <location>
        <begin position="79"/>
        <end position="99"/>
    </location>
</feature>
<name>A0A4P9WJ69_9FUNG</name>
<reference evidence="3" key="1">
    <citation type="journal article" date="2018" name="Nat. Microbiol.">
        <title>Leveraging single-cell genomics to expand the fungal tree of life.</title>
        <authorList>
            <person name="Ahrendt S.R."/>
            <person name="Quandt C.A."/>
            <person name="Ciobanu D."/>
            <person name="Clum A."/>
            <person name="Salamov A."/>
            <person name="Andreopoulos B."/>
            <person name="Cheng J.F."/>
            <person name="Woyke T."/>
            <person name="Pelin A."/>
            <person name="Henrissat B."/>
            <person name="Reynolds N.K."/>
            <person name="Benny G.L."/>
            <person name="Smith M.E."/>
            <person name="James T.Y."/>
            <person name="Grigoriev I.V."/>
        </authorList>
    </citation>
    <scope>NUCLEOTIDE SEQUENCE [LARGE SCALE GENOMIC DNA]</scope>
</reference>
<evidence type="ECO:0000256" key="1">
    <source>
        <dbReference type="SAM" id="MobiDB-lite"/>
    </source>
</evidence>
<proteinExistence type="predicted"/>
<dbReference type="AlphaFoldDB" id="A0A4P9WJ69"/>
<protein>
    <submittedName>
        <fullName evidence="2">Uncharacterized protein</fullName>
    </submittedName>
</protein>
<accession>A0A4P9WJ69</accession>
<dbReference type="EMBL" id="KZ995450">
    <property type="protein sequence ID" value="RKO90646.1"/>
    <property type="molecule type" value="Genomic_DNA"/>
</dbReference>
<gene>
    <name evidence="2" type="ORF">BDK51DRAFT_46418</name>
</gene>
<keyword evidence="3" id="KW-1185">Reference proteome</keyword>
<feature type="region of interest" description="Disordered" evidence="1">
    <location>
        <begin position="79"/>
        <end position="133"/>
    </location>
</feature>